<evidence type="ECO:0000313" key="2">
    <source>
        <dbReference type="EMBL" id="KOS18366.1"/>
    </source>
</evidence>
<evidence type="ECO:0000256" key="1">
    <source>
        <dbReference type="SAM" id="SignalP"/>
    </source>
</evidence>
<feature type="signal peptide" evidence="1">
    <location>
        <begin position="1"/>
        <end position="23"/>
    </location>
</feature>
<protein>
    <submittedName>
        <fullName evidence="2">Putative mannan endo-1</fullName>
    </submittedName>
</protein>
<dbReference type="SUPFAM" id="SSF48208">
    <property type="entry name" value="Six-hairpin glycosidases"/>
    <property type="match status" value="1"/>
</dbReference>
<feature type="chain" id="PRO_5005818661" evidence="1">
    <location>
        <begin position="24"/>
        <end position="404"/>
    </location>
</feature>
<comment type="caution">
    <text evidence="2">The sequence shown here is derived from an EMBL/GenBank/DDBJ whole genome shotgun (WGS) entry which is preliminary data.</text>
</comment>
<keyword evidence="1" id="KW-0732">Signal</keyword>
<dbReference type="Gene3D" id="1.50.10.20">
    <property type="match status" value="1"/>
</dbReference>
<organism evidence="2 3">
    <name type="scientific">Escovopsis weberi</name>
    <dbReference type="NCBI Taxonomy" id="150374"/>
    <lineage>
        <taxon>Eukaryota</taxon>
        <taxon>Fungi</taxon>
        <taxon>Dikarya</taxon>
        <taxon>Ascomycota</taxon>
        <taxon>Pezizomycotina</taxon>
        <taxon>Sordariomycetes</taxon>
        <taxon>Hypocreomycetidae</taxon>
        <taxon>Hypocreales</taxon>
        <taxon>Hypocreaceae</taxon>
        <taxon>Escovopsis</taxon>
    </lineage>
</organism>
<dbReference type="InterPro" id="IPR053169">
    <property type="entry name" value="MUG_Protein"/>
</dbReference>
<dbReference type="PANTHER" id="PTHR47791">
    <property type="entry name" value="MEIOTICALLY UP-REGULATED GENE 191 PROTEIN"/>
    <property type="match status" value="1"/>
</dbReference>
<name>A0A0M8MSB9_ESCWE</name>
<evidence type="ECO:0000313" key="3">
    <source>
        <dbReference type="Proteomes" id="UP000053831"/>
    </source>
</evidence>
<keyword evidence="3" id="KW-1185">Reference proteome</keyword>
<dbReference type="InterPro" id="IPR005198">
    <property type="entry name" value="Glyco_hydro_76"/>
</dbReference>
<dbReference type="PANTHER" id="PTHR47791:SF1">
    <property type="entry name" value="ENDO MANNANASE, GH76 FAMILY (EUROFUNG)"/>
    <property type="match status" value="1"/>
</dbReference>
<accession>A0A0M8MSB9</accession>
<reference evidence="2 3" key="1">
    <citation type="submission" date="2015-07" db="EMBL/GenBank/DDBJ databases">
        <title>The genome of the fungus Escovopsis weberi, a specialized disease agent of ant agriculture.</title>
        <authorList>
            <person name="de Man T.J."/>
            <person name="Stajich J.E."/>
            <person name="Kubicek C.P."/>
            <person name="Chenthamara K."/>
            <person name="Atanasova L."/>
            <person name="Druzhinina I.S."/>
            <person name="Birnbaum S."/>
            <person name="Barribeau S.M."/>
            <person name="Teiling C."/>
            <person name="Suen G."/>
            <person name="Currie C."/>
            <person name="Gerardo N.M."/>
        </authorList>
    </citation>
    <scope>NUCLEOTIDE SEQUENCE [LARGE SCALE GENOMIC DNA]</scope>
</reference>
<dbReference type="EMBL" id="LGSR01000022">
    <property type="protein sequence ID" value="KOS18366.1"/>
    <property type="molecule type" value="Genomic_DNA"/>
</dbReference>
<gene>
    <name evidence="2" type="ORF">ESCO_002918</name>
</gene>
<dbReference type="Pfam" id="PF03663">
    <property type="entry name" value="Glyco_hydro_76"/>
    <property type="match status" value="1"/>
</dbReference>
<dbReference type="GO" id="GO:0005975">
    <property type="term" value="P:carbohydrate metabolic process"/>
    <property type="evidence" value="ECO:0007669"/>
    <property type="project" value="InterPro"/>
</dbReference>
<sequence length="404" mass="43570">MVSGCLWQVSLTGVGLLLNLASAAEPVDYVSEAVTAIQALNQAWYDTNTGLWNNAWWNSGNALTTLADFTSLRLTEANRLNLGAVIRNTYNRAQMTTVQTTKTRGPTGLMTTQDCLNCDPASGQDRSRSRRGSRGSLGTQGFSHFLNDYYDDEGWWALGLIHSFDATGDGDYLQSAVEIFADMQTGQGTPCAGGIYWDKSHSYVNAIANELYLAVAAALANRVSAGTYLPIAQHQWEWFQGSGMINAQGLVNDGLDSNCRNNGLTTWSYNQGVILGALVELAYATKDRAHIDTATAIANAAIDRLSNADGILVEADRCELRSGHCGMDGQQFKGVFVRNLRYLHAVAPSDKFADFITRNAISIWANDQSQDGRLGVAWTGPYVNATGPSHSSALDCLVAAIAVS</sequence>
<dbReference type="OrthoDB" id="9984024at2759"/>
<proteinExistence type="predicted"/>
<dbReference type="InterPro" id="IPR008928">
    <property type="entry name" value="6-hairpin_glycosidase_sf"/>
</dbReference>
<dbReference type="STRING" id="150374.A0A0M8MSB9"/>
<dbReference type="AlphaFoldDB" id="A0A0M8MSB9"/>
<dbReference type="Proteomes" id="UP000053831">
    <property type="component" value="Unassembled WGS sequence"/>
</dbReference>